<name>A0A8H5GZS5_9AGAR</name>
<keyword evidence="4 8" id="KW-0378">Hydrolase</keyword>
<feature type="domain" description="Amidohydrolase-related" evidence="9">
    <location>
        <begin position="72"/>
        <end position="477"/>
    </location>
</feature>
<dbReference type="InterPro" id="IPR032466">
    <property type="entry name" value="Metal_Hydrolase"/>
</dbReference>
<reference evidence="10 11" key="1">
    <citation type="journal article" date="2020" name="ISME J.">
        <title>Uncovering the hidden diversity of litter-decomposition mechanisms in mushroom-forming fungi.</title>
        <authorList>
            <person name="Floudas D."/>
            <person name="Bentzer J."/>
            <person name="Ahren D."/>
            <person name="Johansson T."/>
            <person name="Persson P."/>
            <person name="Tunlid A."/>
        </authorList>
    </citation>
    <scope>NUCLEOTIDE SEQUENCE [LARGE SCALE GENOMIC DNA]</scope>
    <source>
        <strain evidence="10 11">CBS 291.85</strain>
    </source>
</reference>
<evidence type="ECO:0000256" key="8">
    <source>
        <dbReference type="RuleBase" id="RU366009"/>
    </source>
</evidence>
<keyword evidence="11" id="KW-1185">Reference proteome</keyword>
<dbReference type="InterPro" id="IPR011059">
    <property type="entry name" value="Metal-dep_hydrolase_composite"/>
</dbReference>
<dbReference type="GO" id="GO:0008270">
    <property type="term" value="F:zinc ion binding"/>
    <property type="evidence" value="ECO:0007669"/>
    <property type="project" value="UniProtKB-UniRule"/>
</dbReference>
<dbReference type="EMBL" id="JAACJM010000003">
    <property type="protein sequence ID" value="KAF5373960.1"/>
    <property type="molecule type" value="Genomic_DNA"/>
</dbReference>
<evidence type="ECO:0000256" key="4">
    <source>
        <dbReference type="ARBA" id="ARBA00022801"/>
    </source>
</evidence>
<dbReference type="UniPathway" id="UPA00603">
    <property type="reaction ID" value="UER00660"/>
</dbReference>
<keyword evidence="5 8" id="KW-0862">Zinc</keyword>
<dbReference type="GO" id="GO:0005829">
    <property type="term" value="C:cytosol"/>
    <property type="evidence" value="ECO:0007669"/>
    <property type="project" value="TreeGrafter"/>
</dbReference>
<accession>A0A8H5GZS5</accession>
<evidence type="ECO:0000313" key="10">
    <source>
        <dbReference type="EMBL" id="KAF5373960.1"/>
    </source>
</evidence>
<dbReference type="GO" id="GO:0006147">
    <property type="term" value="P:guanine catabolic process"/>
    <property type="evidence" value="ECO:0007669"/>
    <property type="project" value="UniProtKB-UniRule"/>
</dbReference>
<dbReference type="SUPFAM" id="SSF51556">
    <property type="entry name" value="Metallo-dependent hydrolases"/>
    <property type="match status" value="1"/>
</dbReference>
<keyword evidence="3 8" id="KW-0479">Metal-binding</keyword>
<gene>
    <name evidence="10" type="ORF">D9758_000715</name>
</gene>
<evidence type="ECO:0000313" key="11">
    <source>
        <dbReference type="Proteomes" id="UP000559256"/>
    </source>
</evidence>
<proteinExistence type="inferred from homology"/>
<dbReference type="NCBIfam" id="TIGR02967">
    <property type="entry name" value="guan_deamin"/>
    <property type="match status" value="1"/>
</dbReference>
<dbReference type="Proteomes" id="UP000559256">
    <property type="component" value="Unassembled WGS sequence"/>
</dbReference>
<dbReference type="EC" id="3.5.4.3" evidence="8"/>
<evidence type="ECO:0000256" key="1">
    <source>
        <dbReference type="ARBA" id="ARBA00004984"/>
    </source>
</evidence>
<comment type="cofactor">
    <cofactor evidence="8">
        <name>Zn(2+)</name>
        <dbReference type="ChEBI" id="CHEBI:29105"/>
    </cofactor>
    <text evidence="8">Binds 1 zinc ion per subunit.</text>
</comment>
<protein>
    <recommendedName>
        <fullName evidence="8">Guanine deaminase</fullName>
        <shortName evidence="8">Guanase</shortName>
        <ecNumber evidence="8">3.5.4.3</ecNumber>
    </recommendedName>
    <alternativeName>
        <fullName evidence="8">Guanine aminohydrolase</fullName>
    </alternativeName>
</protein>
<dbReference type="InterPro" id="IPR051607">
    <property type="entry name" value="Metallo-dep_hydrolases"/>
</dbReference>
<comment type="caution">
    <text evidence="10">The sequence shown here is derived from an EMBL/GenBank/DDBJ whole genome shotgun (WGS) entry which is preliminary data.</text>
</comment>
<dbReference type="InterPro" id="IPR006680">
    <property type="entry name" value="Amidohydro-rel"/>
</dbReference>
<dbReference type="Gene3D" id="2.30.40.10">
    <property type="entry name" value="Urease, subunit C, domain 1"/>
    <property type="match status" value="1"/>
</dbReference>
<dbReference type="GO" id="GO:0008892">
    <property type="term" value="F:guanine deaminase activity"/>
    <property type="evidence" value="ECO:0007669"/>
    <property type="project" value="UniProtKB-UniRule"/>
</dbReference>
<comment type="function">
    <text evidence="7 8">Catalyzes the hydrolytic deamination of guanine, producing xanthine and ammonia.</text>
</comment>
<dbReference type="FunFam" id="3.20.20.140:FF:000022">
    <property type="entry name" value="Guanine deaminase"/>
    <property type="match status" value="1"/>
</dbReference>
<comment type="similarity">
    <text evidence="2 8">Belongs to the metallo-dependent hydrolases superfamily. ATZ/TRZ family.</text>
</comment>
<evidence type="ECO:0000256" key="5">
    <source>
        <dbReference type="ARBA" id="ARBA00022833"/>
    </source>
</evidence>
<dbReference type="Gene3D" id="3.20.20.140">
    <property type="entry name" value="Metal-dependent hydrolases"/>
    <property type="match status" value="1"/>
</dbReference>
<evidence type="ECO:0000259" key="9">
    <source>
        <dbReference type="Pfam" id="PF01979"/>
    </source>
</evidence>
<dbReference type="PANTHER" id="PTHR11271:SF6">
    <property type="entry name" value="GUANINE DEAMINASE"/>
    <property type="match status" value="1"/>
</dbReference>
<dbReference type="InterPro" id="IPR014311">
    <property type="entry name" value="Guanine_deaminase"/>
</dbReference>
<evidence type="ECO:0000256" key="6">
    <source>
        <dbReference type="ARBA" id="ARBA00051148"/>
    </source>
</evidence>
<evidence type="ECO:0000256" key="7">
    <source>
        <dbReference type="ARBA" id="ARBA00056079"/>
    </source>
</evidence>
<evidence type="ECO:0000256" key="3">
    <source>
        <dbReference type="ARBA" id="ARBA00022723"/>
    </source>
</evidence>
<sequence length="482" mass="52909">MSSTNFTIYYGSLVNPETLTSYHAILHCLLAVNPHGNIEWVVRDVPDSMVQATLLEQGCPDAEVVELKDGQFLMPGFVDTHTHAPQVPNLGSGQQYELLEWLKNLTFPMEAKFRDTEFARRTYQSVVHRIINQGTTTCCYYGTLHLDATKELANIVYSLGQRAFVGKCNMDRNSEDYYIEPSWQSSINDTKALISHIQSFPPSPSGISLVKPILTPRFAITCTSPLLSSLGELAASDPSLHIQTHISENLAEIEFTKSLFPDQESYAAVYDHFGLLRDNTVLAHAVHLNKDEIELIAERKSGISHCPTSNFNLNSGVAPIGQYLDKGIKVGLGTDVSGGFSPSILSCIRNASIASKVVAMQNRGRNNHDHHLENGNALGHCKFADTQLSIATLLYLATLGGAEVCMLSDQVGSFVPGKSFDAIIVDVRDTAGNPAMWDFKADTHDLTGQDALRGMLQRFLFCGDDRNISDVFVQGRRIGGKA</sequence>
<dbReference type="Pfam" id="PF01979">
    <property type="entry name" value="Amidohydro_1"/>
    <property type="match status" value="1"/>
</dbReference>
<dbReference type="PANTHER" id="PTHR11271">
    <property type="entry name" value="GUANINE DEAMINASE"/>
    <property type="match status" value="1"/>
</dbReference>
<evidence type="ECO:0000256" key="2">
    <source>
        <dbReference type="ARBA" id="ARBA00006745"/>
    </source>
</evidence>
<dbReference type="SUPFAM" id="SSF51338">
    <property type="entry name" value="Composite domain of metallo-dependent hydrolases"/>
    <property type="match status" value="1"/>
</dbReference>
<dbReference type="OrthoDB" id="194468at2759"/>
<comment type="catalytic activity">
    <reaction evidence="6 8">
        <text>guanine + H2O + H(+) = xanthine + NH4(+)</text>
        <dbReference type="Rhea" id="RHEA:14665"/>
        <dbReference type="ChEBI" id="CHEBI:15377"/>
        <dbReference type="ChEBI" id="CHEBI:15378"/>
        <dbReference type="ChEBI" id="CHEBI:16235"/>
        <dbReference type="ChEBI" id="CHEBI:17712"/>
        <dbReference type="ChEBI" id="CHEBI:28938"/>
        <dbReference type="EC" id="3.5.4.3"/>
    </reaction>
</comment>
<dbReference type="AlphaFoldDB" id="A0A8H5GZS5"/>
<comment type="pathway">
    <text evidence="1 8">Purine metabolism; guanine degradation; xanthine from guanine: step 1/1.</text>
</comment>
<organism evidence="10 11">
    <name type="scientific">Tetrapyrgos nigripes</name>
    <dbReference type="NCBI Taxonomy" id="182062"/>
    <lineage>
        <taxon>Eukaryota</taxon>
        <taxon>Fungi</taxon>
        <taxon>Dikarya</taxon>
        <taxon>Basidiomycota</taxon>
        <taxon>Agaricomycotina</taxon>
        <taxon>Agaricomycetes</taxon>
        <taxon>Agaricomycetidae</taxon>
        <taxon>Agaricales</taxon>
        <taxon>Marasmiineae</taxon>
        <taxon>Marasmiaceae</taxon>
        <taxon>Tetrapyrgos</taxon>
    </lineage>
</organism>